<feature type="transmembrane region" description="Helical" evidence="22">
    <location>
        <begin position="707"/>
        <end position="728"/>
    </location>
</feature>
<evidence type="ECO:0000256" key="8">
    <source>
        <dbReference type="ARBA" id="ARBA00022531"/>
    </source>
</evidence>
<feature type="transmembrane region" description="Helical" evidence="22">
    <location>
        <begin position="1769"/>
        <end position="1788"/>
    </location>
</feature>
<evidence type="ECO:0000256" key="9">
    <source>
        <dbReference type="ARBA" id="ARBA00022692"/>
    </source>
</evidence>
<evidence type="ECO:0000256" key="20">
    <source>
        <dbReference type="ARBA" id="ARBA00026002"/>
    </source>
</evidence>
<evidence type="ECO:0000256" key="16">
    <source>
        <dbReference type="ARBA" id="ARBA00023002"/>
    </source>
</evidence>
<feature type="transmembrane region" description="Helical" evidence="22">
    <location>
        <begin position="1996"/>
        <end position="2015"/>
    </location>
</feature>
<evidence type="ECO:0000256" key="11">
    <source>
        <dbReference type="ARBA" id="ARBA00022836"/>
    </source>
</evidence>
<evidence type="ECO:0000313" key="24">
    <source>
        <dbReference type="Proteomes" id="UP000775213"/>
    </source>
</evidence>
<keyword evidence="6" id="KW-0004">4Fe-4S</keyword>
<dbReference type="InterPro" id="IPR036408">
    <property type="entry name" value="PSI_PsaA/B_sf"/>
</dbReference>
<dbReference type="PANTHER" id="PTHR30128:SF19">
    <property type="entry name" value="PHOTOSYSTEM I P700 CHLOROPHYLL A APOPROTEIN A1-RELATED"/>
    <property type="match status" value="1"/>
</dbReference>
<feature type="transmembrane region" description="Helical" evidence="22">
    <location>
        <begin position="1449"/>
        <end position="1469"/>
    </location>
</feature>
<keyword evidence="5" id="KW-0813">Transport</keyword>
<keyword evidence="15" id="KW-0157">Chromophore</keyword>
<evidence type="ECO:0000256" key="15">
    <source>
        <dbReference type="ARBA" id="ARBA00022991"/>
    </source>
</evidence>
<dbReference type="GO" id="GO:0016168">
    <property type="term" value="F:chlorophyll binding"/>
    <property type="evidence" value="ECO:0007669"/>
    <property type="project" value="UniProtKB-KW"/>
</dbReference>
<evidence type="ECO:0000256" key="13">
    <source>
        <dbReference type="ARBA" id="ARBA00022982"/>
    </source>
</evidence>
<comment type="subcellular location">
    <subcellularLocation>
        <location evidence="2">Membrane</location>
        <topology evidence="2">Multi-pass membrane protein</topology>
    </subcellularLocation>
</comment>
<dbReference type="GO" id="GO:0016491">
    <property type="term" value="F:oxidoreductase activity"/>
    <property type="evidence" value="ECO:0007669"/>
    <property type="project" value="UniProtKB-KW"/>
</dbReference>
<dbReference type="Gene3D" id="1.20.1130.10">
    <property type="entry name" value="Photosystem I PsaA/PsaB"/>
    <property type="match status" value="9"/>
</dbReference>
<keyword evidence="7" id="KW-0148">Chlorophyll</keyword>
<dbReference type="EMBL" id="JAGFBR010000136">
    <property type="protein sequence ID" value="KAH0446949.1"/>
    <property type="molecule type" value="Genomic_DNA"/>
</dbReference>
<dbReference type="Proteomes" id="UP000775213">
    <property type="component" value="Unassembled WGS sequence"/>
</dbReference>
<keyword evidence="24" id="KW-1185">Reference proteome</keyword>
<evidence type="ECO:0000256" key="18">
    <source>
        <dbReference type="ARBA" id="ARBA00023014"/>
    </source>
</evidence>
<dbReference type="GO" id="GO:0009535">
    <property type="term" value="C:chloroplast thylakoid membrane"/>
    <property type="evidence" value="ECO:0007669"/>
    <property type="project" value="TreeGrafter"/>
</dbReference>
<evidence type="ECO:0000256" key="12">
    <source>
        <dbReference type="ARBA" id="ARBA00022842"/>
    </source>
</evidence>
<evidence type="ECO:0000256" key="3">
    <source>
        <dbReference type="ARBA" id="ARBA00010598"/>
    </source>
</evidence>
<feature type="transmembrane region" description="Helical" evidence="22">
    <location>
        <begin position="1112"/>
        <end position="1134"/>
    </location>
</feature>
<evidence type="ECO:0000256" key="2">
    <source>
        <dbReference type="ARBA" id="ARBA00004141"/>
    </source>
</evidence>
<dbReference type="InterPro" id="IPR020586">
    <property type="entry name" value="PSI_PsaA/B_CS"/>
</dbReference>
<evidence type="ECO:0000256" key="4">
    <source>
        <dbReference type="ARBA" id="ARBA00013197"/>
    </source>
</evidence>
<sequence length="2161" mass="238560">MFSDTAIQLQPIFAQWVQNTHALAPSVTAPGATTSTSLTWGGGELVAVGGKVALLPIPFFTADFLVHHIHAFTIHVTLLILLKGVLFARSSRLIPDKANLGFRFPCDGPGRRGTCQVSAWDHVFLGLFWMYNAISVVIFHFSWKMQSDVWGTISDQGVVTHITGGNFAQSSITINGWLQDFLWAQASQVIQSYGSSLSAYGLFFLVSNNLSVDVRKSVSCSLARKFESWIQDPLHVRPIAHAIWDPHFGQPAVEAFTRGGAIGPVNIAYSGVYQWWYTIGLRTHGDLYTGALFLLLLSAISLIASWLHLQPKWKPSVSWFKNAESRLNHHLSGLFGVSSLAWTGHLVHVAIPGSRGEYVRWKNFLDVLPYPQGLGPLFMGQWNLYAQNPDSSSHLFGTSQGAGTAILTLLGGFHPQTQSLWLTDIAHHHLAIAFLFLVAGNISITNFGIGHSIKDLLEAHIPPGGRLGRGHKGLYVHNDVMLAFGTPEKQILIEPIFAQWIQSAHGKTSYGFDVLLSSTNSPAFNAGPGDFLVHHAIALGLHTTTLILVKGALDARGSKFMPDKKDFGSSFPCDGPGRGERQLLKYVHIAGKAKGSTGQVLLQLLEMRLDNILFRLGHMYRTNWAIGHGLKDILEAHKAHHMYSMPPYPYLAIDYGTQLSLFTHHMWIGGFLIVGAAAHAAIFMVRDYDPTTRYNDLLDRVLRHRDAIISHLNWACIFLGFHSFGLYIHNDTMSALGRPQDMFSDTAIQLQPIFAQWVQNTHALAPSVTAPGATTSTSLTWGGGELVAVGGKVALLPIPFFTADFLVHHIHAFTIHVTLLILLKGVLFARSSRLIPDKANLGFRFPCDGPGRRGTCQVSAWDHVFLGLFWMYNAISVVIFHFSWKMQSDVWGTISDQGVVTHITGGNFAQSSITINGWLQDFLWAQASQEDLKGIMTLRFPRFSQGLAQDPTTLSIWFGIATAHDFESHDDITEERIYQNIFASHFGQLAIIFLWTSGNLFHVAWQGNFESWIQDPLHVRPIAHAIWDPHFGQPAVEAFTRGGAIGPVNIAYSGVYQWWYTIGLRTHGDLYTGALFLLLLSAISLIASWLHLQPKWKPSVSWFKNAESRLNHHLSGLFGVSSLAWTGHLVHVAIPGSRGEYVRWKNFLDVLPYPQGLGPLFMGQWNLYAQNPDSSSHLFGTSQGAGTAILTLLGGFHPQTQSLWLTDIAHHHLAIAFLFLVAGNISITNFGIGHSIKDLLEAHIPPGGRLGRGHKGLYVHNDVMLAFGTPEKQILIEPIFAQWIQSAHGKTSYGFDVLLSSTNSPAFNAGPGDFLVHHAIALGLHTTTLILVKGALDARGSKFMPDKKDFGSSFPCDGPGRGERQLLKYVHIAGKAKGSTGQVLLQLLEMRLDNILFRLGHMYRTNWAIGHGLKDILEAHKAHHMYSMPPYPYLAIDYGTQLSLFTHHMWIGGFLIVGAAAHAAIFMVRDYDPTTRYNDLLDRVLRHRDAIISHLNWACIFLGFHSFGLYIHNDTMSALGRPQDMFSDTAIQLQPIFAQWVQNTHALAPSVTAPGATTSTSLTWGGGELVAVGGKVALLPIPFFTADFLVHHIHAFTIHVTLLILLKGVLFARSSRLIPDKANLGFRFPCDGPGRRGTCQVSAWDHVFLGLFWMYNAISVVIFHFSWKMQSDVWGTISDQGVVTHITGGNFAQSSITINGWLQDFLWAQASQEDLKGIMTLRFPRFSQGLAQDPTTLSIWFGIATAHDFESHDDITEERIYQNIFASHFGQLAIIFLWTSGNLFHVAWQGNFESWIQDPLHVRPIAHAIWDPHFGQPAVEAFTRGGAIGPVNIAYSGVYQWWYTIGLRTHGDLYTGALFLLLLSAISLIASWLHLQPKWKPSVSWFKNAESRLNHHLSGLFGVSSLAWTGHLVHVAIPGSRGEYVRWKNFLDVLPYPQGLGPLFMGQWNLYAQNPDSSSHLFGTSQGAGTAILTLLGGFHPQTQSLWLTDIAHHHLAIAFLFLVAGNISITNFGIGHSIKDLLEAHIPPGGRLGRGHKGLYVHNDVMLAFGTPEKQILIEPIFAQWIQSAHGKTSYGFDVLLSSTNSPAFNAGPGDFLVHHAIALGLHTTTLILVKGALDARGSKFMPDKKDFGSSFPCDGPGRGGTCDISAWDAFSLAVF</sequence>
<keyword evidence="16" id="KW-0560">Oxidoreductase</keyword>
<keyword evidence="9 22" id="KW-0812">Transmembrane</keyword>
<feature type="transmembrane region" description="Helical" evidence="22">
    <location>
        <begin position="666"/>
        <end position="686"/>
    </location>
</feature>
<feature type="transmembrane region" description="Helical" evidence="22">
    <location>
        <begin position="329"/>
        <end position="351"/>
    </location>
</feature>
<comment type="catalytic activity">
    <reaction evidence="21">
        <text>reduced [plastocyanin] + hnu + oxidized [2Fe-2S]-[ferredoxin] = oxidized [plastocyanin] + reduced [2Fe-2S]-[ferredoxin]</text>
        <dbReference type="Rhea" id="RHEA:30407"/>
        <dbReference type="Rhea" id="RHEA-COMP:10000"/>
        <dbReference type="Rhea" id="RHEA-COMP:10001"/>
        <dbReference type="Rhea" id="RHEA-COMP:10039"/>
        <dbReference type="Rhea" id="RHEA-COMP:10040"/>
        <dbReference type="ChEBI" id="CHEBI:29036"/>
        <dbReference type="ChEBI" id="CHEBI:30212"/>
        <dbReference type="ChEBI" id="CHEBI:33737"/>
        <dbReference type="ChEBI" id="CHEBI:33738"/>
        <dbReference type="ChEBI" id="CHEBI:49552"/>
        <dbReference type="EC" id="1.97.1.12"/>
    </reaction>
</comment>
<dbReference type="GO" id="GO:0009522">
    <property type="term" value="C:photosystem I"/>
    <property type="evidence" value="ECO:0007669"/>
    <property type="project" value="UniProtKB-KW"/>
</dbReference>
<evidence type="ECO:0000256" key="6">
    <source>
        <dbReference type="ARBA" id="ARBA00022485"/>
    </source>
</evidence>
<feature type="transmembrane region" description="Helical" evidence="22">
    <location>
        <begin position="1896"/>
        <end position="1917"/>
    </location>
</feature>
<keyword evidence="8" id="KW-0602">Photosynthesis</keyword>
<comment type="similarity">
    <text evidence="3">Belongs to the PsaA/PsaB family.</text>
</comment>
<keyword evidence="12" id="KW-0460">Magnesium</keyword>
<dbReference type="InterPro" id="IPR001280">
    <property type="entry name" value="PSI_PsaA/B"/>
</dbReference>
<dbReference type="GO" id="GO:0015979">
    <property type="term" value="P:photosynthesis"/>
    <property type="evidence" value="ECO:0007669"/>
    <property type="project" value="UniProtKB-KW"/>
</dbReference>
<evidence type="ECO:0000256" key="10">
    <source>
        <dbReference type="ARBA" id="ARBA00022723"/>
    </source>
</evidence>
<feature type="transmembrane region" description="Helical" evidence="22">
    <location>
        <begin position="287"/>
        <end position="309"/>
    </location>
</feature>
<comment type="caution">
    <text evidence="23">The sequence shown here is derived from an EMBL/GenBank/DDBJ whole genome shotgun (WGS) entry which is preliminary data.</text>
</comment>
<keyword evidence="11" id="KW-0603">Photosystem I</keyword>
<evidence type="ECO:0000256" key="21">
    <source>
        <dbReference type="ARBA" id="ARBA00048912"/>
    </source>
</evidence>
<dbReference type="PRINTS" id="PR00257">
    <property type="entry name" value="PHOTSYSPSAAB"/>
</dbReference>
<keyword evidence="14 22" id="KW-1133">Transmembrane helix</keyword>
<evidence type="ECO:0000256" key="5">
    <source>
        <dbReference type="ARBA" id="ARBA00022448"/>
    </source>
</evidence>
<dbReference type="PROSITE" id="PS00419">
    <property type="entry name" value="PHOTOSYSTEM_I_PSAAB"/>
    <property type="match status" value="1"/>
</dbReference>
<dbReference type="SUPFAM" id="SSF81558">
    <property type="entry name" value="Photosystem I subunits PsaA/PsaB"/>
    <property type="match status" value="6"/>
</dbReference>
<evidence type="ECO:0000256" key="14">
    <source>
        <dbReference type="ARBA" id="ARBA00022989"/>
    </source>
</evidence>
<evidence type="ECO:0000256" key="7">
    <source>
        <dbReference type="ARBA" id="ARBA00022494"/>
    </source>
</evidence>
<keyword evidence="19 22" id="KW-0472">Membrane</keyword>
<dbReference type="Gene3D" id="1.10.1050.10">
    <property type="entry name" value="Ribosomal Protein S4 Delta 41, Chain A, domain 1"/>
    <property type="match status" value="2"/>
</dbReference>
<evidence type="ECO:0000256" key="17">
    <source>
        <dbReference type="ARBA" id="ARBA00023004"/>
    </source>
</evidence>
<protein>
    <recommendedName>
        <fullName evidence="4">photosystem I</fullName>
        <ecNumber evidence="4">1.97.1.12</ecNumber>
    </recommendedName>
</protein>
<reference evidence="23 24" key="1">
    <citation type="journal article" date="2021" name="Hortic Res">
        <title>Chromosome-scale assembly of the Dendrobium chrysotoxum genome enhances the understanding of orchid evolution.</title>
        <authorList>
            <person name="Zhang Y."/>
            <person name="Zhang G.Q."/>
            <person name="Zhang D."/>
            <person name="Liu X.D."/>
            <person name="Xu X.Y."/>
            <person name="Sun W.H."/>
            <person name="Yu X."/>
            <person name="Zhu X."/>
            <person name="Wang Z.W."/>
            <person name="Zhao X."/>
            <person name="Zhong W.Y."/>
            <person name="Chen H."/>
            <person name="Yin W.L."/>
            <person name="Huang T."/>
            <person name="Niu S.C."/>
            <person name="Liu Z.J."/>
        </authorList>
    </citation>
    <scope>NUCLEOTIDE SEQUENCE [LARGE SCALE GENOMIC DNA]</scope>
    <source>
        <strain evidence="23">Lindl</strain>
    </source>
</reference>
<feature type="transmembrane region" description="Helical" evidence="22">
    <location>
        <begin position="1490"/>
        <end position="1511"/>
    </location>
</feature>
<comment type="subunit">
    <text evidence="20">The PsaA/B heterodimer binds the P700 chlorophyll special pair and subsequent electron acceptors. PSI consists of a core antenna complex that captures photons, and an electron transfer chain that converts photonic excitation into a charge separation. The eukaryotic PSI reaction center is composed of at least 11 subunits.</text>
</comment>
<feature type="transmembrane region" description="Helical" evidence="22">
    <location>
        <begin position="64"/>
        <end position="82"/>
    </location>
</feature>
<keyword evidence="17" id="KW-0408">Iron</keyword>
<proteinExistence type="inferred from homology"/>
<dbReference type="Pfam" id="PF00223">
    <property type="entry name" value="PsaA_PsaB"/>
    <property type="match status" value="9"/>
</dbReference>
<evidence type="ECO:0000256" key="22">
    <source>
        <dbReference type="SAM" id="Phobius"/>
    </source>
</evidence>
<dbReference type="SUPFAM" id="SSF55174">
    <property type="entry name" value="Alpha-L RNA-binding motif"/>
    <property type="match status" value="2"/>
</dbReference>
<dbReference type="PANTHER" id="PTHR30128">
    <property type="entry name" value="OUTER MEMBRANE PROTEIN, OMPA-RELATED"/>
    <property type="match status" value="1"/>
</dbReference>
<keyword evidence="13" id="KW-0249">Electron transport</keyword>
<evidence type="ECO:0000313" key="23">
    <source>
        <dbReference type="EMBL" id="KAH0446949.1"/>
    </source>
</evidence>
<feature type="transmembrane region" description="Helical" evidence="22">
    <location>
        <begin position="1588"/>
        <end position="1606"/>
    </location>
</feature>
<name>A0AAV7FT50_DENCH</name>
<dbReference type="GO" id="GO:0051539">
    <property type="term" value="F:4 iron, 4 sulfur cluster binding"/>
    <property type="evidence" value="ECO:0007669"/>
    <property type="project" value="UniProtKB-KW"/>
</dbReference>
<feature type="transmembrane region" description="Helical" evidence="22">
    <location>
        <begin position="430"/>
        <end position="449"/>
    </location>
</feature>
<keyword evidence="18" id="KW-0411">Iron-sulfur</keyword>
<feature type="transmembrane region" description="Helical" evidence="22">
    <location>
        <begin position="1070"/>
        <end position="1092"/>
    </location>
</feature>
<accession>A0AAV7FT50</accession>
<evidence type="ECO:0000256" key="1">
    <source>
        <dbReference type="ARBA" id="ARBA00003162"/>
    </source>
</evidence>
<comment type="function">
    <text evidence="1">PsaA and PsaB bind P700, the primary electron donor of photosystem I (PSI), as well as the electron acceptors A0, A1 and FX. PSI is a plastocyanin-ferredoxin oxidoreductase, converting photonic excitation into a charge separation, which transfers an electron from the donor P700 chlorophyll pair to the spectroscopically characterized acceptors A0, A1, FX, FA and FB in turn. Oxidized P700 is reduced on the lumenal side of the thylakoid membrane by plastocyanin.</text>
</comment>
<evidence type="ECO:0000256" key="19">
    <source>
        <dbReference type="ARBA" id="ARBA00023136"/>
    </source>
</evidence>
<feature type="transmembrane region" description="Helical" evidence="22">
    <location>
        <begin position="805"/>
        <end position="823"/>
    </location>
</feature>
<organism evidence="23 24">
    <name type="scientific">Dendrobium chrysotoxum</name>
    <name type="common">Orchid</name>
    <dbReference type="NCBI Taxonomy" id="161865"/>
    <lineage>
        <taxon>Eukaryota</taxon>
        <taxon>Viridiplantae</taxon>
        <taxon>Streptophyta</taxon>
        <taxon>Embryophyta</taxon>
        <taxon>Tracheophyta</taxon>
        <taxon>Spermatophyta</taxon>
        <taxon>Magnoliopsida</taxon>
        <taxon>Liliopsida</taxon>
        <taxon>Asparagales</taxon>
        <taxon>Orchidaceae</taxon>
        <taxon>Epidendroideae</taxon>
        <taxon>Malaxideae</taxon>
        <taxon>Dendrobiinae</taxon>
        <taxon>Dendrobium</taxon>
    </lineage>
</organism>
<keyword evidence="10" id="KW-0479">Metal-binding</keyword>
<dbReference type="EC" id="1.97.1.12" evidence="4"/>
<gene>
    <name evidence="23" type="ORF">IEQ34_024219</name>
</gene>
<dbReference type="GO" id="GO:0046872">
    <property type="term" value="F:metal ion binding"/>
    <property type="evidence" value="ECO:0007669"/>
    <property type="project" value="UniProtKB-KW"/>
</dbReference>
<feature type="transmembrane region" description="Helical" evidence="22">
    <location>
        <begin position="1853"/>
        <end position="1875"/>
    </location>
</feature>